<evidence type="ECO:0000256" key="4">
    <source>
        <dbReference type="ARBA" id="ARBA00022438"/>
    </source>
</evidence>
<dbReference type="RefSeq" id="WP_097150377.1">
    <property type="nucleotide sequence ID" value="NZ_OBQC01000012.1"/>
</dbReference>
<comment type="subcellular location">
    <subcellularLocation>
        <location evidence="2 11">Cytoplasm</location>
    </subcellularLocation>
</comment>
<keyword evidence="16" id="KW-1185">Reference proteome</keyword>
<feature type="binding site" evidence="11 13">
    <location>
        <position position="140"/>
    </location>
    <ligand>
        <name>Zn(2+)</name>
        <dbReference type="ChEBI" id="CHEBI:29105"/>
        <label>2</label>
    </ligand>
</feature>
<feature type="binding site" evidence="11 13">
    <location>
        <position position="175"/>
    </location>
    <ligand>
        <name>Zn(2+)</name>
        <dbReference type="ChEBI" id="CHEBI:29105"/>
        <label>2</label>
    </ligand>
</feature>
<evidence type="ECO:0000259" key="14">
    <source>
        <dbReference type="Pfam" id="PF07687"/>
    </source>
</evidence>
<dbReference type="PROSITE" id="PS00759">
    <property type="entry name" value="ARGE_DAPE_CPG2_2"/>
    <property type="match status" value="1"/>
</dbReference>
<keyword evidence="9 11" id="KW-0862">Zinc</keyword>
<evidence type="ECO:0000256" key="10">
    <source>
        <dbReference type="ARBA" id="ARBA00023049"/>
    </source>
</evidence>
<dbReference type="GO" id="GO:0005829">
    <property type="term" value="C:cytosol"/>
    <property type="evidence" value="ECO:0007669"/>
    <property type="project" value="TreeGrafter"/>
</dbReference>
<dbReference type="Pfam" id="PF07687">
    <property type="entry name" value="M20_dimer"/>
    <property type="match status" value="1"/>
</dbReference>
<feature type="active site" description="Proton acceptor" evidence="11 12">
    <location>
        <position position="174"/>
    </location>
</feature>
<evidence type="ECO:0000256" key="8">
    <source>
        <dbReference type="ARBA" id="ARBA00022801"/>
    </source>
</evidence>
<dbReference type="OrthoDB" id="9804934at2"/>
<evidence type="ECO:0000256" key="12">
    <source>
        <dbReference type="PIRSR" id="PIRSR037215-1"/>
    </source>
</evidence>
<dbReference type="PANTHER" id="PTHR42994:SF1">
    <property type="entry name" value="PEPTIDASE T"/>
    <property type="match status" value="1"/>
</dbReference>
<evidence type="ECO:0000256" key="11">
    <source>
        <dbReference type="HAMAP-Rule" id="MF_00550"/>
    </source>
</evidence>
<dbReference type="GO" id="GO:0043171">
    <property type="term" value="P:peptide catabolic process"/>
    <property type="evidence" value="ECO:0007669"/>
    <property type="project" value="UniProtKB-UniRule"/>
</dbReference>
<dbReference type="Gene3D" id="3.40.630.10">
    <property type="entry name" value="Zn peptidases"/>
    <property type="match status" value="1"/>
</dbReference>
<dbReference type="CDD" id="cd03892">
    <property type="entry name" value="M20_peptT"/>
    <property type="match status" value="1"/>
</dbReference>
<evidence type="ECO:0000256" key="2">
    <source>
        <dbReference type="ARBA" id="ARBA00004496"/>
    </source>
</evidence>
<dbReference type="Proteomes" id="UP000219252">
    <property type="component" value="Unassembled WGS sequence"/>
</dbReference>
<dbReference type="FunFam" id="3.30.70.360:FF:000002">
    <property type="entry name" value="Peptidase T"/>
    <property type="match status" value="1"/>
</dbReference>
<accession>A0A285UKF8</accession>
<evidence type="ECO:0000256" key="13">
    <source>
        <dbReference type="PIRSR" id="PIRSR037215-2"/>
    </source>
</evidence>
<proteinExistence type="inferred from homology"/>
<organism evidence="15 16">
    <name type="scientific">Ureibacillus acetophenoni</name>
    <dbReference type="NCBI Taxonomy" id="614649"/>
    <lineage>
        <taxon>Bacteria</taxon>
        <taxon>Bacillati</taxon>
        <taxon>Bacillota</taxon>
        <taxon>Bacilli</taxon>
        <taxon>Bacillales</taxon>
        <taxon>Caryophanaceae</taxon>
        <taxon>Ureibacillus</taxon>
    </lineage>
</organism>
<evidence type="ECO:0000256" key="7">
    <source>
        <dbReference type="ARBA" id="ARBA00022723"/>
    </source>
</evidence>
<evidence type="ECO:0000256" key="1">
    <source>
        <dbReference type="ARBA" id="ARBA00000870"/>
    </source>
</evidence>
<keyword evidence="7 11" id="KW-0479">Metal-binding</keyword>
<keyword evidence="4 11" id="KW-0031">Aminopeptidase</keyword>
<dbReference type="GO" id="GO:0045148">
    <property type="term" value="F:tripeptide aminopeptidase activity"/>
    <property type="evidence" value="ECO:0007669"/>
    <property type="project" value="UniProtKB-UniRule"/>
</dbReference>
<comment type="cofactor">
    <cofactor evidence="11 13">
        <name>Zn(2+)</name>
        <dbReference type="ChEBI" id="CHEBI:29105"/>
    </cofactor>
    <text evidence="11 13">Binds 2 Zn(2+) ions per subunit.</text>
</comment>
<dbReference type="Gene3D" id="3.30.70.360">
    <property type="match status" value="1"/>
</dbReference>
<dbReference type="InterPro" id="IPR001261">
    <property type="entry name" value="ArgE/DapE_CS"/>
</dbReference>
<keyword evidence="6 11" id="KW-0645">Protease</keyword>
<comment type="function">
    <text evidence="11">Cleaves the N-terminal amino acid of tripeptides.</text>
</comment>
<dbReference type="NCBIfam" id="NF009920">
    <property type="entry name" value="PRK13381.1"/>
    <property type="match status" value="1"/>
</dbReference>
<comment type="similarity">
    <text evidence="3 11">Belongs to the peptidase M20B family.</text>
</comment>
<dbReference type="GO" id="GO:0006508">
    <property type="term" value="P:proteolysis"/>
    <property type="evidence" value="ECO:0007669"/>
    <property type="project" value="UniProtKB-UniRule"/>
</dbReference>
<keyword evidence="8 11" id="KW-0378">Hydrolase</keyword>
<protein>
    <recommendedName>
        <fullName evidence="11">Peptidase T</fullName>
        <ecNumber evidence="11">3.4.11.4</ecNumber>
    </recommendedName>
    <alternativeName>
        <fullName evidence="11">Aminotripeptidase</fullName>
        <shortName evidence="11">Tripeptidase</shortName>
    </alternativeName>
    <alternativeName>
        <fullName evidence="11">Tripeptide aminopeptidase</fullName>
    </alternativeName>
</protein>
<evidence type="ECO:0000256" key="5">
    <source>
        <dbReference type="ARBA" id="ARBA00022490"/>
    </source>
</evidence>
<feature type="binding site" evidence="11 13">
    <location>
        <position position="140"/>
    </location>
    <ligand>
        <name>Zn(2+)</name>
        <dbReference type="ChEBI" id="CHEBI:29105"/>
        <label>1</label>
    </ligand>
</feature>
<dbReference type="NCBIfam" id="NF003976">
    <property type="entry name" value="PRK05469.1"/>
    <property type="match status" value="1"/>
</dbReference>
<dbReference type="InterPro" id="IPR002933">
    <property type="entry name" value="Peptidase_M20"/>
</dbReference>
<evidence type="ECO:0000256" key="6">
    <source>
        <dbReference type="ARBA" id="ARBA00022670"/>
    </source>
</evidence>
<keyword evidence="10 11" id="KW-0482">Metalloprotease</keyword>
<dbReference type="InterPro" id="IPR011650">
    <property type="entry name" value="Peptidase_M20_dimer"/>
</dbReference>
<dbReference type="PROSITE" id="PS00758">
    <property type="entry name" value="ARGE_DAPE_CPG2_1"/>
    <property type="match status" value="1"/>
</dbReference>
<dbReference type="SUPFAM" id="SSF53187">
    <property type="entry name" value="Zn-dependent exopeptidases"/>
    <property type="match status" value="1"/>
</dbReference>
<dbReference type="Pfam" id="PF01546">
    <property type="entry name" value="Peptidase_M20"/>
    <property type="match status" value="1"/>
</dbReference>
<evidence type="ECO:0000313" key="16">
    <source>
        <dbReference type="Proteomes" id="UP000219252"/>
    </source>
</evidence>
<dbReference type="GO" id="GO:0008237">
    <property type="term" value="F:metallopeptidase activity"/>
    <property type="evidence" value="ECO:0007669"/>
    <property type="project" value="UniProtKB-KW"/>
</dbReference>
<dbReference type="AlphaFoldDB" id="A0A285UKF8"/>
<evidence type="ECO:0000256" key="3">
    <source>
        <dbReference type="ARBA" id="ARBA00009692"/>
    </source>
</evidence>
<dbReference type="HAMAP" id="MF_00550">
    <property type="entry name" value="Aminopeptidase_M20"/>
    <property type="match status" value="1"/>
</dbReference>
<dbReference type="NCBIfam" id="TIGR01882">
    <property type="entry name" value="peptidase-T"/>
    <property type="match status" value="1"/>
</dbReference>
<dbReference type="InterPro" id="IPR010161">
    <property type="entry name" value="Peptidase_M20B"/>
</dbReference>
<feature type="domain" description="Peptidase M20 dimerisation" evidence="14">
    <location>
        <begin position="206"/>
        <end position="309"/>
    </location>
</feature>
<dbReference type="EC" id="3.4.11.4" evidence="11"/>
<dbReference type="PANTHER" id="PTHR42994">
    <property type="entry name" value="PEPTIDASE T"/>
    <property type="match status" value="1"/>
</dbReference>
<keyword evidence="5 11" id="KW-0963">Cytoplasm</keyword>
<feature type="active site" evidence="11 12">
    <location>
        <position position="81"/>
    </location>
</feature>
<feature type="binding site" evidence="11 13">
    <location>
        <position position="197"/>
    </location>
    <ligand>
        <name>Zn(2+)</name>
        <dbReference type="ChEBI" id="CHEBI:29105"/>
        <label>1</label>
    </ligand>
</feature>
<reference evidence="16" key="1">
    <citation type="submission" date="2017-08" db="EMBL/GenBank/DDBJ databases">
        <authorList>
            <person name="Varghese N."/>
            <person name="Submissions S."/>
        </authorList>
    </citation>
    <scope>NUCLEOTIDE SEQUENCE [LARGE SCALE GENOMIC DNA]</scope>
    <source>
        <strain evidence="16">JC23</strain>
    </source>
</reference>
<comment type="catalytic activity">
    <reaction evidence="1 11">
        <text>Release of the N-terminal residue from a tripeptide.</text>
        <dbReference type="EC" id="3.4.11.4"/>
    </reaction>
</comment>
<dbReference type="PIRSF" id="PIRSF037215">
    <property type="entry name" value="Peptidase_M20B"/>
    <property type="match status" value="1"/>
</dbReference>
<dbReference type="EMBL" id="OBQC01000012">
    <property type="protein sequence ID" value="SOC42302.1"/>
    <property type="molecule type" value="Genomic_DNA"/>
</dbReference>
<dbReference type="SUPFAM" id="SSF55031">
    <property type="entry name" value="Bacterial exopeptidase dimerisation domain"/>
    <property type="match status" value="1"/>
</dbReference>
<dbReference type="GO" id="GO:0008270">
    <property type="term" value="F:zinc ion binding"/>
    <property type="evidence" value="ECO:0007669"/>
    <property type="project" value="UniProtKB-UniRule"/>
</dbReference>
<evidence type="ECO:0000313" key="15">
    <source>
        <dbReference type="EMBL" id="SOC42302.1"/>
    </source>
</evidence>
<gene>
    <name evidence="11" type="primary">pepT</name>
    <name evidence="15" type="ORF">SAMN05877842_11219</name>
</gene>
<dbReference type="InterPro" id="IPR036264">
    <property type="entry name" value="Bact_exopeptidase_dim_dom"/>
</dbReference>
<feature type="binding site" evidence="11 13">
    <location>
        <position position="379"/>
    </location>
    <ligand>
        <name>Zn(2+)</name>
        <dbReference type="ChEBI" id="CHEBI:29105"/>
        <label>2</label>
    </ligand>
</feature>
<name>A0A285UKF8_9BACL</name>
<sequence length="408" mass="45348">MKEKVIERLIRYAKVDTQSNAESTTIPSTQKQFDLLNILKAELETIGLTEITLDENGYLFATLPANTDKQVPTLGFLAHVDTATDFSGTNVNPQRIDNYDGGDIQLKNGLVMSPSYFPNLKNYVGQTLITTDGTTLLGADDKAGIAEIMTAMEYLVQHPEIKHGKIRVAFTPDEEIGRGPHKFDVEKFGADFAYTMDGGPLGELQYESFNAAGAKVTTRGTSVHPGSAKDKMVNAITMAIQFQNEMPKDDVPEKTEGYEGFIHLMSFNGHIEEAKLSYIIRDHDRDKFEAKKAHMLAVEKKIKEQYGEGAITVEIEDQYYNMREKIEPVFEIVEIAKKAMENLNITPVIEPVRGGTDGSQLSYMGLPTPNIFAGGENMHGKFEYVAAETMEQATKVILEIVQLFEAQN</sequence>
<feature type="binding site" evidence="11 13">
    <location>
        <position position="79"/>
    </location>
    <ligand>
        <name>Zn(2+)</name>
        <dbReference type="ChEBI" id="CHEBI:29105"/>
        <label>1</label>
    </ligand>
</feature>
<evidence type="ECO:0000256" key="9">
    <source>
        <dbReference type="ARBA" id="ARBA00022833"/>
    </source>
</evidence>